<dbReference type="Pfam" id="PF17164">
    <property type="entry name" value="DUF5122"/>
    <property type="match status" value="4"/>
</dbReference>
<dbReference type="NCBIfam" id="TIGR02608">
    <property type="entry name" value="delta_60_rpt"/>
    <property type="match status" value="7"/>
</dbReference>
<organism evidence="1 2">
    <name type="scientific">Candidatus Defluviibacterium haderslevense</name>
    <dbReference type="NCBI Taxonomy" id="2981993"/>
    <lineage>
        <taxon>Bacteria</taxon>
        <taxon>Pseudomonadati</taxon>
        <taxon>Bacteroidota</taxon>
        <taxon>Saprospiria</taxon>
        <taxon>Saprospirales</taxon>
        <taxon>Saprospiraceae</taxon>
        <taxon>Candidatus Defluviibacterium</taxon>
    </lineage>
</organism>
<dbReference type="AlphaFoldDB" id="A0A9D7S7T0"/>
<evidence type="ECO:0008006" key="3">
    <source>
        <dbReference type="Google" id="ProtNLM"/>
    </source>
</evidence>
<reference evidence="1 2" key="1">
    <citation type="submission" date="2020-10" db="EMBL/GenBank/DDBJ databases">
        <title>Connecting structure to function with the recovery of over 1000 high-quality activated sludge metagenome-assembled genomes encoding full-length rRNA genes using long-read sequencing.</title>
        <authorList>
            <person name="Singleton C.M."/>
            <person name="Petriglieri F."/>
            <person name="Kristensen J.M."/>
            <person name="Kirkegaard R.H."/>
            <person name="Michaelsen T.Y."/>
            <person name="Andersen M.H."/>
            <person name="Karst S.M."/>
            <person name="Dueholm M.S."/>
            <person name="Nielsen P.H."/>
            <person name="Albertsen M."/>
        </authorList>
    </citation>
    <scope>NUCLEOTIDE SEQUENCE [LARGE SCALE GENOMIC DNA]</scope>
    <source>
        <strain evidence="1">Ribe_18-Q3-R11-54_BAT3C.373</strain>
    </source>
</reference>
<dbReference type="Gene3D" id="2.80.10.50">
    <property type="match status" value="4"/>
</dbReference>
<gene>
    <name evidence="1" type="ORF">IPO85_02485</name>
</gene>
<name>A0A9D7S7T0_9BACT</name>
<dbReference type="EMBL" id="JADKFW010000004">
    <property type="protein sequence ID" value="MBK9716389.1"/>
    <property type="molecule type" value="Genomic_DNA"/>
</dbReference>
<accession>A0A9D7S7T0</accession>
<evidence type="ECO:0000313" key="2">
    <source>
        <dbReference type="Proteomes" id="UP000808349"/>
    </source>
</evidence>
<proteinExistence type="predicted"/>
<evidence type="ECO:0000313" key="1">
    <source>
        <dbReference type="EMBL" id="MBK9716389.1"/>
    </source>
</evidence>
<protein>
    <recommendedName>
        <fullName evidence="3">Secretion system C-terminal sorting domain-containing protein</fullName>
    </recommendedName>
</protein>
<sequence>MLNNRPNEIPRLLLIPCNLNFESSIHKIIFFYTFLIYSHLLPAQDGTLDKSFGKDGFVSTNLSYWTSSSCSAKQLDGKILIGGQSLQVNNHCASLLRINIDGSLDSSFNQVGGHYLNSIWNSFTDICIQNDGKILAVTSQNNNRNPGCDDPFEYTIHVCRFDSNGTIDNAFGNEGIRTIRFGYHFKCVSNTKIAIRPDSKILIMHKESELISKVFSLSADGEIDSTFGINGSINIKTLSDECAPIEIAVQNEKYFVILTNQYLNTELKPFLSRYDMDGNIDTSFGIQGKQYLSIDDYNNFGTHLTIQSNNKIVLCGTTLNTRKVIFIARYTFEGILDSSWNNTGILNNISEDTDSIKYKLVDDYSIVSDEQDRIILSGTYQKGAENHLFIEKYLSNGEHNIQFGLNGRTTTQISKNINQYELVIDKDNDFIILGNSIENSSKITFFRLNQLGQIISKPNLVYQLGNQKIYPIGAKCTNDNKIIVCGNSQIGNFVARYLGDGSLDPSFGHLGVVFDILETRVKIISFDVQKDSKIIITGLYGYEMKNVTLRLNTNGQLDSTFGTNGTFIETYTVSTTPISVLTLSDNSVIVGSEIYYYPGAIDRYKQLSLSKYDGAKKLSTKIISLEGLEYINEIRITKENKIIVEFESNINQFGNPVRTLAFVRFNANFTRDEEFNNGNILTTSLSPYNSDESTLIQNDGKLICVTEFTEFNGPPLARYNYDGSRDWTYGPIVYKKIFPSADAFKYQLIQKQQDDKILVSLIINNKYNENNIIRFTKDGHLDLTFNLTGFSQINYPEAYSSPRNISIDTYNRPVVCSSISSGNISKFSLFRLNNTVNVGVKNTRKQALSVELINPLNNGHVILKKNIDQIVEIKLFDIKGIEIAKCSLNKELTELNWSNIHPGLYIINTPTQYLKFVKQ</sequence>
<dbReference type="InterPro" id="IPR013431">
    <property type="entry name" value="Delta_60_rpt"/>
</dbReference>
<comment type="caution">
    <text evidence="1">The sequence shown here is derived from an EMBL/GenBank/DDBJ whole genome shotgun (WGS) entry which is preliminary data.</text>
</comment>
<dbReference type="Proteomes" id="UP000808349">
    <property type="component" value="Unassembled WGS sequence"/>
</dbReference>